<proteinExistence type="predicted"/>
<accession>A0AAW4Q744</accession>
<gene>
    <name evidence="1" type="ORF">DEE74_15785</name>
</gene>
<sequence length="88" mass="9985">MNGITGFRLRHQPYRRDDAAVAAALPPPLLERGPRYRVLEKLKDLGGEFRSMSEDEYGAWIEALPCDEFIELMSAVLGWQEKSDYAGL</sequence>
<reference evidence="1" key="1">
    <citation type="submission" date="2018-06" db="EMBL/GenBank/DDBJ databases">
        <authorList>
            <person name="O'Rourke A."/>
        </authorList>
    </citation>
    <scope>NUCLEOTIDE SEQUENCE</scope>
    <source>
        <strain evidence="1">132550021-3</strain>
    </source>
</reference>
<comment type="caution">
    <text evidence="1">The sequence shown here is derived from an EMBL/GenBank/DDBJ whole genome shotgun (WGS) entry which is preliminary data.</text>
</comment>
<protein>
    <submittedName>
        <fullName evidence="1">Uncharacterized protein</fullName>
    </submittedName>
</protein>
<dbReference type="Proteomes" id="UP001199322">
    <property type="component" value="Unassembled WGS sequence"/>
</dbReference>
<organism evidence="1 2">
    <name type="scientific">Ralstonia pickettii</name>
    <name type="common">Burkholderia pickettii</name>
    <dbReference type="NCBI Taxonomy" id="329"/>
    <lineage>
        <taxon>Bacteria</taxon>
        <taxon>Pseudomonadati</taxon>
        <taxon>Pseudomonadota</taxon>
        <taxon>Betaproteobacteria</taxon>
        <taxon>Burkholderiales</taxon>
        <taxon>Burkholderiaceae</taxon>
        <taxon>Ralstonia</taxon>
    </lineage>
</organism>
<dbReference type="EMBL" id="QGBI01000014">
    <property type="protein sequence ID" value="MBX3891326.1"/>
    <property type="molecule type" value="Genomic_DNA"/>
</dbReference>
<name>A0AAW4Q744_RALPI</name>
<evidence type="ECO:0000313" key="2">
    <source>
        <dbReference type="Proteomes" id="UP001199322"/>
    </source>
</evidence>
<dbReference type="AlphaFoldDB" id="A0AAW4Q744"/>
<dbReference type="RefSeq" id="WP_182553248.1">
    <property type="nucleotide sequence ID" value="NZ_QGAQ01000014.1"/>
</dbReference>
<evidence type="ECO:0000313" key="1">
    <source>
        <dbReference type="EMBL" id="MBX3891326.1"/>
    </source>
</evidence>